<organism evidence="1 2">
    <name type="scientific">Geotoga petraea</name>
    <dbReference type="NCBI Taxonomy" id="28234"/>
    <lineage>
        <taxon>Bacteria</taxon>
        <taxon>Thermotogati</taxon>
        <taxon>Thermotogota</taxon>
        <taxon>Thermotogae</taxon>
        <taxon>Petrotogales</taxon>
        <taxon>Petrotogaceae</taxon>
        <taxon>Geotoga</taxon>
    </lineage>
</organism>
<dbReference type="Proteomes" id="UP000199322">
    <property type="component" value="Unassembled WGS sequence"/>
</dbReference>
<accession>A0A1G6NVH3</accession>
<sequence length="536" mass="65091">MILNTNSLLEIISYGRYSKPFLNFLIENDDREDFVYFYKSRKLSWLRKHEDTFIFLEKIIDSTDNNSLRFLSISSLLQSYINIKDLDNIKKYYNYLVDNFKNIPELLRGNISTILISVKNSIYDRNYKTLRAWSHNHKKDLANKPFKYFAQARKKTKAGEHEEAFEIYDRAFEIALSYPHPTAISVALNDSTWNIRNHNFKLAKKQCKKLEYYDGYYIGGLNFLDQDFDTICHIKREEKDVNYLEYYYLYLYSINKIKHFNKFYEKLDNMVYKNSKNLRYHLKKHYYNLDSKNSFNYNDIYNEIIRNKKSEIKSEEIQSLITSLKISFDANQPDAINYELLKNHINIKFDSLKKKYSRLPFIKRKIFILSTYMAYIETPNFINLKYLFDYIKDDSTCFDYYNTNNKRKKFFIDIFKPVGFLGGRKDLIINALNEMRNKEKINNFFNFYLDLNSEQQSLFNIFLRNYSRYHIDFRFSLREYLPDIFYSDNSVEWKRIIKNFCMDNGLFFRTAFIAFWCFDKDKRKLFLDIIKRTSYH</sequence>
<proteinExistence type="predicted"/>
<evidence type="ECO:0000313" key="1">
    <source>
        <dbReference type="EMBL" id="SDC71354.1"/>
    </source>
</evidence>
<name>A0A1G6NVH3_9BACT</name>
<keyword evidence="2" id="KW-1185">Reference proteome</keyword>
<dbReference type="AlphaFoldDB" id="A0A1G6NVH3"/>
<reference evidence="1 2" key="1">
    <citation type="submission" date="2016-10" db="EMBL/GenBank/DDBJ databases">
        <authorList>
            <person name="de Groot N.N."/>
        </authorList>
    </citation>
    <scope>NUCLEOTIDE SEQUENCE [LARGE SCALE GENOMIC DNA]</scope>
    <source>
        <strain evidence="1 2">WG14</strain>
    </source>
</reference>
<dbReference type="RefSeq" id="WP_091404697.1">
    <property type="nucleotide sequence ID" value="NZ_FMYV01000006.1"/>
</dbReference>
<dbReference type="EMBL" id="FMYV01000006">
    <property type="protein sequence ID" value="SDC71354.1"/>
    <property type="molecule type" value="Genomic_DNA"/>
</dbReference>
<gene>
    <name evidence="1" type="ORF">SAMN04488588_1662</name>
</gene>
<protein>
    <submittedName>
        <fullName evidence="1">Uncharacterized protein</fullName>
    </submittedName>
</protein>
<evidence type="ECO:0000313" key="2">
    <source>
        <dbReference type="Proteomes" id="UP000199322"/>
    </source>
</evidence>